<evidence type="ECO:0000256" key="2">
    <source>
        <dbReference type="ARBA" id="ARBA00007357"/>
    </source>
</evidence>
<dbReference type="InterPro" id="IPR024079">
    <property type="entry name" value="MetalloPept_cat_dom_sf"/>
</dbReference>
<dbReference type="CDD" id="cd08662">
    <property type="entry name" value="M13"/>
    <property type="match status" value="1"/>
</dbReference>
<sequence length="669" mass="73559">MKLLSTAAAALTLCLASAAGAHSGIDTSGIDAEVRAQDDLFRAVNGGWLKRTEIPADKSRWGTFIQLRDQSDREVREIVQRLAAQAQAPGSVAEKVALYYQAYTDTAAIDAGGLAPVQPLLQAIEALQKPADLARWMGRQQGQLQLPINISIEPDPKKPDVYAAIAGQGGLGVPDRDYYLKDQEPRYVKAVAAYRTYLETLGRLAGLPDPVQAAEHTIALEKQMAATMWDKVSLRDPNKTYNPHDRQALRKLGGGFDWTLMLQAAQLQRTQRVIVGQPSALAASSRLLAQAPIAQWRDYLKLHTLSSVADTLPQGFRDALFAYKGTALQGAKEERPRWQQGIEQVNAALGEAVGQLYVAEHFPPEAKQRMLTLVGNLLGSFGDSLEGLSWMGPQTKQQARAKLASYTVKIGYPERWRDYGALQVKAGDALGNGERAGRFEWARNARRVGQAVDKKEWGMTPQTVNAYYNPLANEIVFPAAILRPPFFDLKADDAVNYGAIGAVIGHEISHGFDDEGSQFDAKGALRNWWTPADRKAFDALGDRLVAQYGEYEPVPGKKLNGRLTLGENIADLSGLQIAFKAYRKSLGGKDAPVLDGLSGEQRFFYGWSQAWRSKARESYTLQMLTVDPHSPAEFRANGAAVNHDGFHEAFGTRAGDKMFKPSEQRIRIW</sequence>
<comment type="cofactor">
    <cofactor evidence="1">
        <name>Zn(2+)</name>
        <dbReference type="ChEBI" id="CHEBI:29105"/>
    </cofactor>
</comment>
<reference evidence="11 12" key="1">
    <citation type="submission" date="2020-08" db="EMBL/GenBank/DDBJ databases">
        <title>Genomic Encyclopedia of Type Strains, Phase IV (KMG-IV): sequencing the most valuable type-strain genomes for metagenomic binning, comparative biology and taxonomic classification.</title>
        <authorList>
            <person name="Goeker M."/>
        </authorList>
    </citation>
    <scope>NUCLEOTIDE SEQUENCE [LARGE SCALE GENOMIC DNA]</scope>
    <source>
        <strain evidence="11 12">DSM 23958</strain>
    </source>
</reference>
<dbReference type="Pfam" id="PF01431">
    <property type="entry name" value="Peptidase_M13"/>
    <property type="match status" value="1"/>
</dbReference>
<dbReference type="PANTHER" id="PTHR11733">
    <property type="entry name" value="ZINC METALLOPROTEASE FAMILY M13 NEPRILYSIN-RELATED"/>
    <property type="match status" value="1"/>
</dbReference>
<keyword evidence="8" id="KW-0732">Signal</keyword>
<evidence type="ECO:0000256" key="6">
    <source>
        <dbReference type="ARBA" id="ARBA00022833"/>
    </source>
</evidence>
<evidence type="ECO:0000256" key="4">
    <source>
        <dbReference type="ARBA" id="ARBA00022723"/>
    </source>
</evidence>
<evidence type="ECO:0000313" key="11">
    <source>
        <dbReference type="EMBL" id="MBB5205259.1"/>
    </source>
</evidence>
<dbReference type="Proteomes" id="UP000554837">
    <property type="component" value="Unassembled WGS sequence"/>
</dbReference>
<keyword evidence="12" id="KW-1185">Reference proteome</keyword>
<dbReference type="InterPro" id="IPR008753">
    <property type="entry name" value="Peptidase_M13_N"/>
</dbReference>
<protein>
    <submittedName>
        <fullName evidence="11">Putative endopeptidase</fullName>
        <ecNumber evidence="11">3.4.24.-</ecNumber>
    </submittedName>
</protein>
<evidence type="ECO:0000256" key="5">
    <source>
        <dbReference type="ARBA" id="ARBA00022801"/>
    </source>
</evidence>
<dbReference type="PANTHER" id="PTHR11733:SF167">
    <property type="entry name" value="FI17812P1-RELATED"/>
    <property type="match status" value="1"/>
</dbReference>
<evidence type="ECO:0000256" key="3">
    <source>
        <dbReference type="ARBA" id="ARBA00022670"/>
    </source>
</evidence>
<evidence type="ECO:0000256" key="8">
    <source>
        <dbReference type="SAM" id="SignalP"/>
    </source>
</evidence>
<name>A0A840SA27_9BURK</name>
<dbReference type="Gene3D" id="1.10.1380.10">
    <property type="entry name" value="Neutral endopeptidase , domain2"/>
    <property type="match status" value="1"/>
</dbReference>
<dbReference type="RefSeq" id="WP_217503004.1">
    <property type="nucleotide sequence ID" value="NZ_CP040709.1"/>
</dbReference>
<dbReference type="Pfam" id="PF05649">
    <property type="entry name" value="Peptidase_M13_N"/>
    <property type="match status" value="1"/>
</dbReference>
<dbReference type="EC" id="3.4.24.-" evidence="11"/>
<evidence type="ECO:0000259" key="9">
    <source>
        <dbReference type="Pfam" id="PF01431"/>
    </source>
</evidence>
<proteinExistence type="inferred from homology"/>
<dbReference type="GO" id="GO:0005886">
    <property type="term" value="C:plasma membrane"/>
    <property type="evidence" value="ECO:0007669"/>
    <property type="project" value="TreeGrafter"/>
</dbReference>
<evidence type="ECO:0000256" key="1">
    <source>
        <dbReference type="ARBA" id="ARBA00001947"/>
    </source>
</evidence>
<evidence type="ECO:0000256" key="7">
    <source>
        <dbReference type="ARBA" id="ARBA00023049"/>
    </source>
</evidence>
<evidence type="ECO:0000259" key="10">
    <source>
        <dbReference type="Pfam" id="PF05649"/>
    </source>
</evidence>
<dbReference type="EMBL" id="JACHHO010000003">
    <property type="protein sequence ID" value="MBB5205259.1"/>
    <property type="molecule type" value="Genomic_DNA"/>
</dbReference>
<dbReference type="Gene3D" id="3.40.390.10">
    <property type="entry name" value="Collagenase (Catalytic Domain)"/>
    <property type="match status" value="1"/>
</dbReference>
<dbReference type="GO" id="GO:0046872">
    <property type="term" value="F:metal ion binding"/>
    <property type="evidence" value="ECO:0007669"/>
    <property type="project" value="UniProtKB-KW"/>
</dbReference>
<dbReference type="PROSITE" id="PS51885">
    <property type="entry name" value="NEPRILYSIN"/>
    <property type="match status" value="1"/>
</dbReference>
<evidence type="ECO:0000313" key="12">
    <source>
        <dbReference type="Proteomes" id="UP000554837"/>
    </source>
</evidence>
<feature type="chain" id="PRO_5032298525" evidence="8">
    <location>
        <begin position="22"/>
        <end position="669"/>
    </location>
</feature>
<dbReference type="PRINTS" id="PR00786">
    <property type="entry name" value="NEPRILYSIN"/>
</dbReference>
<dbReference type="GO" id="GO:0004222">
    <property type="term" value="F:metalloendopeptidase activity"/>
    <property type="evidence" value="ECO:0007669"/>
    <property type="project" value="InterPro"/>
</dbReference>
<dbReference type="SUPFAM" id="SSF55486">
    <property type="entry name" value="Metalloproteases ('zincins'), catalytic domain"/>
    <property type="match status" value="1"/>
</dbReference>
<dbReference type="GO" id="GO:0016485">
    <property type="term" value="P:protein processing"/>
    <property type="evidence" value="ECO:0007669"/>
    <property type="project" value="TreeGrafter"/>
</dbReference>
<keyword evidence="7" id="KW-0482">Metalloprotease</keyword>
<feature type="domain" description="Peptidase M13 N-terminal" evidence="10">
    <location>
        <begin position="37"/>
        <end position="413"/>
    </location>
</feature>
<dbReference type="AlphaFoldDB" id="A0A840SA27"/>
<accession>A0A840SA27</accession>
<comment type="caution">
    <text evidence="11">The sequence shown here is derived from an EMBL/GenBank/DDBJ whole genome shotgun (WGS) entry which is preliminary data.</text>
</comment>
<keyword evidence="6" id="KW-0862">Zinc</keyword>
<feature type="domain" description="Peptidase M13 C-terminal" evidence="9">
    <location>
        <begin position="465"/>
        <end position="665"/>
    </location>
</feature>
<dbReference type="InterPro" id="IPR000718">
    <property type="entry name" value="Peptidase_M13"/>
</dbReference>
<dbReference type="InterPro" id="IPR042089">
    <property type="entry name" value="Peptidase_M13_dom_2"/>
</dbReference>
<gene>
    <name evidence="11" type="ORF">HNQ51_002578</name>
</gene>
<dbReference type="InterPro" id="IPR018497">
    <property type="entry name" value="Peptidase_M13_C"/>
</dbReference>
<comment type="similarity">
    <text evidence="2">Belongs to the peptidase M13 family.</text>
</comment>
<keyword evidence="4" id="KW-0479">Metal-binding</keyword>
<feature type="signal peptide" evidence="8">
    <location>
        <begin position="1"/>
        <end position="21"/>
    </location>
</feature>
<keyword evidence="5 11" id="KW-0378">Hydrolase</keyword>
<organism evidence="11 12">
    <name type="scientific">Inhella inkyongensis</name>
    <dbReference type="NCBI Taxonomy" id="392593"/>
    <lineage>
        <taxon>Bacteria</taxon>
        <taxon>Pseudomonadati</taxon>
        <taxon>Pseudomonadota</taxon>
        <taxon>Betaproteobacteria</taxon>
        <taxon>Burkholderiales</taxon>
        <taxon>Sphaerotilaceae</taxon>
        <taxon>Inhella</taxon>
    </lineage>
</organism>
<keyword evidence="3" id="KW-0645">Protease</keyword>